<dbReference type="Pfam" id="PF00535">
    <property type="entry name" value="Glycos_transf_2"/>
    <property type="match status" value="1"/>
</dbReference>
<dbReference type="PANTHER" id="PTHR43685">
    <property type="entry name" value="GLYCOSYLTRANSFERASE"/>
    <property type="match status" value="1"/>
</dbReference>
<protein>
    <recommendedName>
        <fullName evidence="1">Glycosyltransferase 2-like domain-containing protein</fullName>
    </recommendedName>
</protein>
<dbReference type="Proteomes" id="UP000315115">
    <property type="component" value="Chromosome 1"/>
</dbReference>
<dbReference type="InterPro" id="IPR001173">
    <property type="entry name" value="Glyco_trans_2-like"/>
</dbReference>
<reference evidence="3" key="1">
    <citation type="submission" date="2019-07" db="EMBL/GenBank/DDBJ databases">
        <title>Complete Genome Sequences of Vibrion rotiferianus strain AM7.</title>
        <authorList>
            <person name="Miyazaki K."/>
            <person name="Wiseschart A."/>
            <person name="Pootanakit K."/>
            <person name="Ishimori K."/>
            <person name="Kitahara K."/>
        </authorList>
    </citation>
    <scope>NUCLEOTIDE SEQUENCE [LARGE SCALE GENOMIC DNA]</scope>
    <source>
        <strain evidence="3">AM7</strain>
    </source>
</reference>
<name>A0A510I2G0_9VIBR</name>
<dbReference type="CDD" id="cd00761">
    <property type="entry name" value="Glyco_tranf_GTA_type"/>
    <property type="match status" value="1"/>
</dbReference>
<accession>A0A510I2G0</accession>
<dbReference type="InterPro" id="IPR050834">
    <property type="entry name" value="Glycosyltransf_2"/>
</dbReference>
<dbReference type="PANTHER" id="PTHR43685:SF11">
    <property type="entry name" value="GLYCOSYLTRANSFERASE TAGX-RELATED"/>
    <property type="match status" value="1"/>
</dbReference>
<dbReference type="SUPFAM" id="SSF53448">
    <property type="entry name" value="Nucleotide-diphospho-sugar transferases"/>
    <property type="match status" value="1"/>
</dbReference>
<evidence type="ECO:0000313" key="2">
    <source>
        <dbReference type="EMBL" id="BBL87601.1"/>
    </source>
</evidence>
<evidence type="ECO:0000313" key="3">
    <source>
        <dbReference type="Proteomes" id="UP000315115"/>
    </source>
</evidence>
<dbReference type="EMBL" id="AP019798">
    <property type="protein sequence ID" value="BBL87601.1"/>
    <property type="molecule type" value="Genomic_DNA"/>
</dbReference>
<dbReference type="InterPro" id="IPR029044">
    <property type="entry name" value="Nucleotide-diphossugar_trans"/>
</dbReference>
<organism evidence="2 3">
    <name type="scientific">Vibrio rotiferianus</name>
    <dbReference type="NCBI Taxonomy" id="190895"/>
    <lineage>
        <taxon>Bacteria</taxon>
        <taxon>Pseudomonadati</taxon>
        <taxon>Pseudomonadota</taxon>
        <taxon>Gammaproteobacteria</taxon>
        <taxon>Vibrionales</taxon>
        <taxon>Vibrionaceae</taxon>
        <taxon>Vibrio</taxon>
    </lineage>
</organism>
<gene>
    <name evidence="2" type="ORF">VroAM7_02540</name>
</gene>
<feature type="domain" description="Glycosyltransferase 2-like" evidence="1">
    <location>
        <begin position="10"/>
        <end position="137"/>
    </location>
</feature>
<proteinExistence type="predicted"/>
<dbReference type="Gene3D" id="3.90.550.10">
    <property type="entry name" value="Spore Coat Polysaccharide Biosynthesis Protein SpsA, Chain A"/>
    <property type="match status" value="1"/>
</dbReference>
<dbReference type="RefSeq" id="WP_143691805.1">
    <property type="nucleotide sequence ID" value="NZ_AP019798.1"/>
</dbReference>
<evidence type="ECO:0000259" key="1">
    <source>
        <dbReference type="Pfam" id="PF00535"/>
    </source>
</evidence>
<dbReference type="AlphaFoldDB" id="A0A510I2G0"/>
<sequence length="295" mass="33819">MASSATPLVTVYMPTANRLELLKRAVQSVLTQTYTNIELIIVDDASTDQTWSYLESLQEQYSFVRCFRQAESQGACSARNVAIQEAKGELITGLDDDDEFTPDRIEQLVQGYDHNLAFVCHGFYWHYGAKSKAVDTQARDITLNDILDYNYASNQILTETVKLRAIGGFDVNFAACQDYDTWTRLIRKFGTAKRIEGASYYLHQGHTGPRVTAKPNKVKGYGQYFDKHQDVMTGRHKANQAFMLRMANQSNYSLFELLSDSRYGFAKRKARYWLSKKLPRIAQIRKNWLRKVGEN</sequence>